<reference evidence="4" key="1">
    <citation type="journal article" date="2019" name="Int. J. Syst. Evol. Microbiol.">
        <title>The Global Catalogue of Microorganisms (GCM) 10K type strain sequencing project: providing services to taxonomists for standard genome sequencing and annotation.</title>
        <authorList>
            <consortium name="The Broad Institute Genomics Platform"/>
            <consortium name="The Broad Institute Genome Sequencing Center for Infectious Disease"/>
            <person name="Wu L."/>
            <person name="Ma J."/>
        </authorList>
    </citation>
    <scope>NUCLEOTIDE SEQUENCE [LARGE SCALE GENOMIC DNA]</scope>
    <source>
        <strain evidence="4">JCM 16703</strain>
    </source>
</reference>
<evidence type="ECO:0000313" key="4">
    <source>
        <dbReference type="Proteomes" id="UP001501495"/>
    </source>
</evidence>
<evidence type="ECO:0000256" key="1">
    <source>
        <dbReference type="SAM" id="MobiDB-lite"/>
    </source>
</evidence>
<feature type="transmembrane region" description="Helical" evidence="2">
    <location>
        <begin position="153"/>
        <end position="180"/>
    </location>
</feature>
<feature type="compositionally biased region" description="Pro residues" evidence="1">
    <location>
        <begin position="44"/>
        <end position="80"/>
    </location>
</feature>
<feature type="region of interest" description="Disordered" evidence="1">
    <location>
        <begin position="1"/>
        <end position="89"/>
    </location>
</feature>
<dbReference type="RefSeq" id="WP_344733495.1">
    <property type="nucleotide sequence ID" value="NZ_BAAAZH010000014.1"/>
</dbReference>
<dbReference type="EMBL" id="BAAAZH010000014">
    <property type="protein sequence ID" value="GAA4119776.1"/>
    <property type="molecule type" value="Genomic_DNA"/>
</dbReference>
<gene>
    <name evidence="3" type="ORF">GCM10022215_22680</name>
</gene>
<feature type="compositionally biased region" description="Basic and acidic residues" evidence="1">
    <location>
        <begin position="1"/>
        <end position="10"/>
    </location>
</feature>
<evidence type="ECO:0000256" key="2">
    <source>
        <dbReference type="SAM" id="Phobius"/>
    </source>
</evidence>
<keyword evidence="2" id="KW-0812">Transmembrane</keyword>
<proteinExistence type="predicted"/>
<name>A0ABP7XJ99_9ACTN</name>
<protein>
    <recommendedName>
        <fullName evidence="5">DUF4190 domain-containing protein</fullName>
    </recommendedName>
</protein>
<organism evidence="3 4">
    <name type="scientific">Nocardioides fonticola</name>
    <dbReference type="NCBI Taxonomy" id="450363"/>
    <lineage>
        <taxon>Bacteria</taxon>
        <taxon>Bacillati</taxon>
        <taxon>Actinomycetota</taxon>
        <taxon>Actinomycetes</taxon>
        <taxon>Propionibacteriales</taxon>
        <taxon>Nocardioidaceae</taxon>
        <taxon>Nocardioides</taxon>
    </lineage>
</organism>
<accession>A0ABP7XJ99</accession>
<evidence type="ECO:0008006" key="5">
    <source>
        <dbReference type="Google" id="ProtNLM"/>
    </source>
</evidence>
<feature type="compositionally biased region" description="Gly residues" evidence="1">
    <location>
        <begin position="23"/>
        <end position="39"/>
    </location>
</feature>
<dbReference type="Proteomes" id="UP001501495">
    <property type="component" value="Unassembled WGS sequence"/>
</dbReference>
<comment type="caution">
    <text evidence="3">The sequence shown here is derived from an EMBL/GenBank/DDBJ whole genome shotgun (WGS) entry which is preliminary data.</text>
</comment>
<evidence type="ECO:0000313" key="3">
    <source>
        <dbReference type="EMBL" id="GAA4119776.1"/>
    </source>
</evidence>
<feature type="region of interest" description="Disordered" evidence="1">
    <location>
        <begin position="292"/>
        <end position="313"/>
    </location>
</feature>
<sequence length="313" mass="31974">MSQTPEDPREPGQPSSEPDYGTPTGGGAPDYGTSTGGGPDYTSPTPPPAPAPPGQPAYGAPTPPPYTPDPQNPYAPPPPAGYAQQPYGAPMPPATPYGPAYGGPTELPPSKGMAITAMVFSFLVCIPILPIVAIVLAIIVLRRGKDGRNHGKGLAIGALIVAPIMLVATTLVIVGIAVVASSYKNVNDLETRQCFDGLDADRSFRNLTIVDCSDPHDGQVLATVTLSASEARAYADSEDAGGALCAREIGQDEAIVSYLSRPGLEPLLLTDRKSPDAGDTLACVVHRSDGKKITDSVDSPAGGSSSDGSGTGT</sequence>
<keyword evidence="2" id="KW-0472">Membrane</keyword>
<keyword evidence="2" id="KW-1133">Transmembrane helix</keyword>
<feature type="transmembrane region" description="Helical" evidence="2">
    <location>
        <begin position="114"/>
        <end position="141"/>
    </location>
</feature>
<feature type="compositionally biased region" description="Low complexity" evidence="1">
    <location>
        <begin position="296"/>
        <end position="313"/>
    </location>
</feature>
<keyword evidence="4" id="KW-1185">Reference proteome</keyword>